<comment type="pathway">
    <text evidence="1 7">Pyrimidine metabolism; UMP biosynthesis via de novo pathway; (S)-dihydroorotate from bicarbonate: step 2/3.</text>
</comment>
<dbReference type="PROSITE" id="PS00097">
    <property type="entry name" value="CARBAMOYLTRANSFERASE"/>
    <property type="match status" value="1"/>
</dbReference>
<feature type="domain" description="Aspartate/ornithine carbamoyltransferase carbamoyl-P binding" evidence="9">
    <location>
        <begin position="7"/>
        <end position="147"/>
    </location>
</feature>
<feature type="binding site" evidence="7">
    <location>
        <position position="57"/>
    </location>
    <ligand>
        <name>carbamoyl phosphate</name>
        <dbReference type="ChEBI" id="CHEBI:58228"/>
    </ligand>
</feature>
<dbReference type="PANTHER" id="PTHR45753">
    <property type="entry name" value="ORNITHINE CARBAMOYLTRANSFERASE, MITOCHONDRIAL"/>
    <property type="match status" value="1"/>
</dbReference>
<dbReference type="InterPro" id="IPR036901">
    <property type="entry name" value="Asp/Orn_carbamoylTrfase_sf"/>
</dbReference>
<evidence type="ECO:0000256" key="4">
    <source>
        <dbReference type="ARBA" id="ARBA00022975"/>
    </source>
</evidence>
<dbReference type="Gene3D" id="3.40.50.1370">
    <property type="entry name" value="Aspartate/ornithine carbamoyltransferase"/>
    <property type="match status" value="2"/>
</dbReference>
<sequence>MEFLGSHLISAEQLSREDIATVFRTAAMLEPVAQGQKITQVLNGAVLANLFFEPSTRTRISFGAAFSRLGGRVLDTTGFEFSSFAKGESIYDTSRVISGYADVMVVRHPHLGAVKEFSEASCVPVINGGDGPGEHPTQALLDLYTLSKELERSPEQFDGIRIALVGDLKYGRAVRSLAKLMALFNNITFNLVAPDELQMPQSMVDYLEARGHTVYKTANLEDGLDEVDAIYTTRIQEERFPNPEDAERFRGSYTINRDVFSRVCRPDAVLMHPLPRDNRTENCELNNDLNDHPQLAIFRQTDNGIPVRMALFALVLGVVDEIPGSLRDPRWQNRRRYF</sequence>
<reference evidence="10" key="1">
    <citation type="submission" date="2021-10" db="EMBL/GenBank/DDBJ databases">
        <title>The complete genome sequence of Leeia sp. TBRC 13508.</title>
        <authorList>
            <person name="Charoenyingcharoen P."/>
            <person name="Yukphan P."/>
        </authorList>
    </citation>
    <scope>NUCLEOTIDE SEQUENCE</scope>
    <source>
        <strain evidence="10">TBRC 13508</strain>
    </source>
</reference>
<dbReference type="EMBL" id="JAJBZT010000003">
    <property type="protein sequence ID" value="MCB6183421.1"/>
    <property type="molecule type" value="Genomic_DNA"/>
</dbReference>
<dbReference type="InterPro" id="IPR006130">
    <property type="entry name" value="Asp/Orn_carbamoylTrfase"/>
</dbReference>
<accession>A0ABS8D5D4</accession>
<evidence type="ECO:0000256" key="7">
    <source>
        <dbReference type="HAMAP-Rule" id="MF_00001"/>
    </source>
</evidence>
<comment type="catalytic activity">
    <reaction evidence="6 7">
        <text>carbamoyl phosphate + L-aspartate = N-carbamoyl-L-aspartate + phosphate + H(+)</text>
        <dbReference type="Rhea" id="RHEA:20013"/>
        <dbReference type="ChEBI" id="CHEBI:15378"/>
        <dbReference type="ChEBI" id="CHEBI:29991"/>
        <dbReference type="ChEBI" id="CHEBI:32814"/>
        <dbReference type="ChEBI" id="CHEBI:43474"/>
        <dbReference type="ChEBI" id="CHEBI:58228"/>
        <dbReference type="EC" id="2.1.3.2"/>
    </reaction>
</comment>
<feature type="binding site" evidence="7">
    <location>
        <position position="234"/>
    </location>
    <ligand>
        <name>L-aspartate</name>
        <dbReference type="ChEBI" id="CHEBI:29991"/>
    </ligand>
</feature>
<evidence type="ECO:0000256" key="6">
    <source>
        <dbReference type="ARBA" id="ARBA00048859"/>
    </source>
</evidence>
<keyword evidence="11" id="KW-1185">Reference proteome</keyword>
<feature type="binding site" evidence="7">
    <location>
        <position position="107"/>
    </location>
    <ligand>
        <name>carbamoyl phosphate</name>
        <dbReference type="ChEBI" id="CHEBI:58228"/>
    </ligand>
</feature>
<feature type="binding site" evidence="7">
    <location>
        <position position="274"/>
    </location>
    <ligand>
        <name>carbamoyl phosphate</name>
        <dbReference type="ChEBI" id="CHEBI:58228"/>
    </ligand>
</feature>
<feature type="binding site" evidence="7">
    <location>
        <position position="275"/>
    </location>
    <ligand>
        <name>carbamoyl phosphate</name>
        <dbReference type="ChEBI" id="CHEBI:58228"/>
    </ligand>
</feature>
<evidence type="ECO:0000259" key="9">
    <source>
        <dbReference type="Pfam" id="PF02729"/>
    </source>
</evidence>
<proteinExistence type="inferred from homology"/>
<dbReference type="NCBIfam" id="NF002032">
    <property type="entry name" value="PRK00856.1"/>
    <property type="match status" value="1"/>
</dbReference>
<dbReference type="InterPro" id="IPR006131">
    <property type="entry name" value="Asp_carbamoyltransf_Asp/Orn-bd"/>
</dbReference>
<evidence type="ECO:0000256" key="3">
    <source>
        <dbReference type="ARBA" id="ARBA00022679"/>
    </source>
</evidence>
<dbReference type="InterPro" id="IPR006132">
    <property type="entry name" value="Asp/Orn_carbamoyltranf_P-bd"/>
</dbReference>
<dbReference type="Pfam" id="PF00185">
    <property type="entry name" value="OTCace"/>
    <property type="match status" value="1"/>
</dbReference>
<keyword evidence="4 7" id="KW-0665">Pyrimidine biosynthesis</keyword>
<feature type="domain" description="Aspartate/ornithine carbamoyltransferase Asp/Orn-binding" evidence="8">
    <location>
        <begin position="158"/>
        <end position="314"/>
    </location>
</feature>
<feature type="binding site" evidence="7">
    <location>
        <position position="58"/>
    </location>
    <ligand>
        <name>carbamoyl phosphate</name>
        <dbReference type="ChEBI" id="CHEBI:58228"/>
    </ligand>
</feature>
<dbReference type="HAMAP" id="MF_00001">
    <property type="entry name" value="Asp_carb_tr"/>
    <property type="match status" value="1"/>
</dbReference>
<gene>
    <name evidence="7 10" type="primary">pyrB</name>
    <name evidence="10" type="ORF">LIN78_07665</name>
</gene>
<evidence type="ECO:0000259" key="8">
    <source>
        <dbReference type="Pfam" id="PF00185"/>
    </source>
</evidence>
<dbReference type="NCBIfam" id="TIGR00670">
    <property type="entry name" value="asp_carb_tr"/>
    <property type="match status" value="1"/>
</dbReference>
<evidence type="ECO:0000256" key="5">
    <source>
        <dbReference type="ARBA" id="ARBA00043884"/>
    </source>
</evidence>
<comment type="caution">
    <text evidence="10">The sequence shown here is derived from an EMBL/GenBank/DDBJ whole genome shotgun (WGS) entry which is preliminary data.</text>
</comment>
<dbReference type="PRINTS" id="PR00100">
    <property type="entry name" value="AOTCASE"/>
</dbReference>
<comment type="similarity">
    <text evidence="2 7">Belongs to the aspartate/ornithine carbamoyltransferase superfamily. ATCase family.</text>
</comment>
<feature type="binding site" evidence="7">
    <location>
        <position position="86"/>
    </location>
    <ligand>
        <name>L-aspartate</name>
        <dbReference type="ChEBI" id="CHEBI:29991"/>
    </ligand>
</feature>
<dbReference type="InterPro" id="IPR002082">
    <property type="entry name" value="Asp_carbamoyltransf"/>
</dbReference>
<dbReference type="GO" id="GO:0004070">
    <property type="term" value="F:aspartate carbamoyltransferase activity"/>
    <property type="evidence" value="ECO:0007669"/>
    <property type="project" value="UniProtKB-EC"/>
</dbReference>
<dbReference type="EC" id="2.1.3.2" evidence="7"/>
<comment type="subunit">
    <text evidence="7">Heterododecamer (2C3:3R2) of six catalytic PyrB chains organized as two trimers (C3), and six regulatory PyrI chains organized as three dimers (R2).</text>
</comment>
<dbReference type="Proteomes" id="UP001165395">
    <property type="component" value="Unassembled WGS sequence"/>
</dbReference>
<evidence type="ECO:0000256" key="1">
    <source>
        <dbReference type="ARBA" id="ARBA00004852"/>
    </source>
</evidence>
<dbReference type="SUPFAM" id="SSF53671">
    <property type="entry name" value="Aspartate/ornithine carbamoyltransferase"/>
    <property type="match status" value="1"/>
</dbReference>
<dbReference type="PRINTS" id="PR00101">
    <property type="entry name" value="ATCASE"/>
</dbReference>
<feature type="binding site" evidence="7">
    <location>
        <position position="172"/>
    </location>
    <ligand>
        <name>L-aspartate</name>
        <dbReference type="ChEBI" id="CHEBI:29991"/>
    </ligand>
</feature>
<dbReference type="PANTHER" id="PTHR45753:SF6">
    <property type="entry name" value="ASPARTATE CARBAMOYLTRANSFERASE"/>
    <property type="match status" value="1"/>
</dbReference>
<name>A0ABS8D5D4_9NEIS</name>
<comment type="function">
    <text evidence="5 7">Catalyzes the condensation of carbamoyl phosphate and aspartate to form carbamoyl aspartate and inorganic phosphate, the committed step in the de novo pyrimidine nucleotide biosynthesis pathway.</text>
</comment>
<feature type="binding site" evidence="7">
    <location>
        <position position="138"/>
    </location>
    <ligand>
        <name>carbamoyl phosphate</name>
        <dbReference type="ChEBI" id="CHEBI:58228"/>
    </ligand>
</feature>
<evidence type="ECO:0000256" key="2">
    <source>
        <dbReference type="ARBA" id="ARBA00008896"/>
    </source>
</evidence>
<evidence type="ECO:0000313" key="10">
    <source>
        <dbReference type="EMBL" id="MCB6183421.1"/>
    </source>
</evidence>
<protein>
    <recommendedName>
        <fullName evidence="7">Aspartate carbamoyltransferase</fullName>
        <ecNumber evidence="7">2.1.3.2</ecNumber>
    </recommendedName>
    <alternativeName>
        <fullName evidence="7">Aspartate transcarbamylase</fullName>
        <shortName evidence="7">ATCase</shortName>
    </alternativeName>
</protein>
<keyword evidence="3 7" id="KW-0808">Transferase</keyword>
<evidence type="ECO:0000313" key="11">
    <source>
        <dbReference type="Proteomes" id="UP001165395"/>
    </source>
</evidence>
<organism evidence="10 11">
    <name type="scientific">Leeia speluncae</name>
    <dbReference type="NCBI Taxonomy" id="2884804"/>
    <lineage>
        <taxon>Bacteria</taxon>
        <taxon>Pseudomonadati</taxon>
        <taxon>Pseudomonadota</taxon>
        <taxon>Betaproteobacteria</taxon>
        <taxon>Neisseriales</taxon>
        <taxon>Leeiaceae</taxon>
        <taxon>Leeia</taxon>
    </lineage>
</organism>
<dbReference type="Pfam" id="PF02729">
    <property type="entry name" value="OTCace_N"/>
    <property type="match status" value="1"/>
</dbReference>
<dbReference type="RefSeq" id="WP_227180168.1">
    <property type="nucleotide sequence ID" value="NZ_JAJBZT010000003.1"/>
</dbReference>
<feature type="binding site" evidence="7">
    <location>
        <position position="135"/>
    </location>
    <ligand>
        <name>carbamoyl phosphate</name>
        <dbReference type="ChEBI" id="CHEBI:58228"/>
    </ligand>
</feature>